<dbReference type="Gene3D" id="2.20.25.240">
    <property type="match status" value="1"/>
</dbReference>
<evidence type="ECO:0000313" key="1">
    <source>
        <dbReference type="EMBL" id="JAG29200.1"/>
    </source>
</evidence>
<name>A0A0A9YI61_LYGHE</name>
<proteinExistence type="predicted"/>
<dbReference type="EMBL" id="GBHO01014404">
    <property type="protein sequence ID" value="JAG29200.1"/>
    <property type="molecule type" value="Transcribed_RNA"/>
</dbReference>
<feature type="non-terminal residue" evidence="1">
    <location>
        <position position="192"/>
    </location>
</feature>
<dbReference type="AlphaFoldDB" id="A0A0A9YI61"/>
<sequence length="192" mass="21850">RVEFVFSERGTKIALFDGYKFYKSDFVKALEAFKWRCPVKTCSAKLYIPENSVTIVRTDGTHDHERLSETRILREKVSNSLKMKAVGDMSIRPSKMIRAEIVDCDAVENLTRQDVRGVSLNIYRARRKSYPRLPRSMSESIQALLQLQSSDMLLVGNRTFLLIVDPDSCIACFSTTDNLRLLCSSPAIFIDG</sequence>
<organism evidence="1">
    <name type="scientific">Lygus hesperus</name>
    <name type="common">Western plant bug</name>
    <dbReference type="NCBI Taxonomy" id="30085"/>
    <lineage>
        <taxon>Eukaryota</taxon>
        <taxon>Metazoa</taxon>
        <taxon>Ecdysozoa</taxon>
        <taxon>Arthropoda</taxon>
        <taxon>Hexapoda</taxon>
        <taxon>Insecta</taxon>
        <taxon>Pterygota</taxon>
        <taxon>Neoptera</taxon>
        <taxon>Paraneoptera</taxon>
        <taxon>Hemiptera</taxon>
        <taxon>Heteroptera</taxon>
        <taxon>Panheteroptera</taxon>
        <taxon>Cimicomorpha</taxon>
        <taxon>Miridae</taxon>
        <taxon>Mirini</taxon>
        <taxon>Lygus</taxon>
    </lineage>
</organism>
<feature type="non-terminal residue" evidence="1">
    <location>
        <position position="1"/>
    </location>
</feature>
<reference evidence="1" key="2">
    <citation type="submission" date="2014-07" db="EMBL/GenBank/DDBJ databases">
        <authorList>
            <person name="Hull J."/>
        </authorList>
    </citation>
    <scope>NUCLEOTIDE SEQUENCE</scope>
</reference>
<protein>
    <submittedName>
        <fullName evidence="1">Ketoisovalerate oxidoreductase subunit vorD</fullName>
    </submittedName>
</protein>
<accession>A0A0A9YI61</accession>
<reference evidence="1" key="1">
    <citation type="journal article" date="2014" name="PLoS ONE">
        <title>Transcriptome-Based Identification of ABC Transporters in the Western Tarnished Plant Bug Lygus hesperus.</title>
        <authorList>
            <person name="Hull J.J."/>
            <person name="Chaney K."/>
            <person name="Geib S.M."/>
            <person name="Fabrick J.A."/>
            <person name="Brent C.S."/>
            <person name="Walsh D."/>
            <person name="Lavine L.C."/>
        </authorList>
    </citation>
    <scope>NUCLEOTIDE SEQUENCE</scope>
</reference>
<gene>
    <name evidence="1" type="primary">vorD</name>
    <name evidence="1" type="ORF">CM83_9286</name>
</gene>